<feature type="region of interest" description="Disordered" evidence="2">
    <location>
        <begin position="211"/>
        <end position="232"/>
    </location>
</feature>
<organism evidence="3 4">
    <name type="scientific">Plasmodium falciparum RAJ116</name>
    <dbReference type="NCBI Taxonomy" id="580058"/>
    <lineage>
        <taxon>Eukaryota</taxon>
        <taxon>Sar</taxon>
        <taxon>Alveolata</taxon>
        <taxon>Apicomplexa</taxon>
        <taxon>Aconoidasida</taxon>
        <taxon>Haemosporida</taxon>
        <taxon>Plasmodiidae</taxon>
        <taxon>Plasmodium</taxon>
        <taxon>Plasmodium (Laverania)</taxon>
    </lineage>
</organism>
<feature type="compositionally biased region" description="Low complexity" evidence="2">
    <location>
        <begin position="211"/>
        <end position="225"/>
    </location>
</feature>
<dbReference type="Proteomes" id="UP000054566">
    <property type="component" value="Unassembled WGS sequence"/>
</dbReference>
<evidence type="ECO:0000313" key="4">
    <source>
        <dbReference type="Proteomes" id="UP000054566"/>
    </source>
</evidence>
<reference evidence="4" key="2">
    <citation type="submission" date="2015-07" db="EMBL/GenBank/DDBJ databases">
        <title>The genome sequence of Plasmodium falciparum RAJ116.</title>
        <authorList>
            <consortium name="The Broad Institute Genome Sequencing Platform"/>
            <person name="Volkman S.K."/>
            <person name="Neafsey D.E."/>
            <person name="Dash A.P."/>
            <person name="Chitnis C.E."/>
            <person name="Hartl D.L."/>
            <person name="Young S.K."/>
            <person name="Kodira C.D."/>
            <person name="Zeng Q."/>
            <person name="Koehrsen M."/>
            <person name="Godfrey P."/>
            <person name="Alvarado L."/>
            <person name="Berlin A."/>
            <person name="Borenstein D."/>
            <person name="Chen Z."/>
            <person name="Engels R."/>
            <person name="Freedman E."/>
            <person name="Gellesch M."/>
            <person name="Goldberg J."/>
            <person name="Griggs A."/>
            <person name="Gujja S."/>
            <person name="Heiman D."/>
            <person name="Hepburn T."/>
            <person name="Howarth C."/>
            <person name="Jen D."/>
            <person name="Larson L."/>
            <person name="Lewis B."/>
            <person name="Mehta T."/>
            <person name="Park D."/>
            <person name="Pearson M."/>
            <person name="Roberts A."/>
            <person name="Saif S."/>
            <person name="Shea T."/>
            <person name="Shenoy N."/>
            <person name="Sisk P."/>
            <person name="Stolte C."/>
            <person name="Sykes S."/>
            <person name="Walk T."/>
            <person name="White J."/>
            <person name="Yandava C."/>
            <person name="Wirth D.F."/>
            <person name="Nusbaum C."/>
            <person name="Birren B."/>
        </authorList>
    </citation>
    <scope>NUCLEOTIDE SEQUENCE [LARGE SCALE GENOMIC DNA]</scope>
    <source>
        <strain evidence="4">RAJ116</strain>
    </source>
</reference>
<sequence>MYRNLYEETCNNKMKNHFYDISDNLYLQECSDNFFHNNKISSSSIYKSPSHSFDNELISLSKIKFDDFDYNYLNELHKSVSKTKERKRSNYSDFSEDQKKLKNCNLVKPRVILTNSEKSYEQKCGEHSKRGEEMNGEYEKGDIYKKNDIYKNSDMCEDNNVHQKNDIYEDNNIHQKNDINERDDSHKKGDIYERNGFHEKNAVLKRNILNKNNNTGNLHNKNVGNSQKGKNRSLDYHRRSNIQNFYEYKMNNNVDDNILNKLLTIKYENKIRNDSLSIKEDNIHNTKEGSVHEEMCEEEEDFEEKYSEDIDIEDENISVKLNHNDSEYNKNNCKGVKLIQNKSDFNNENMDELNVSPTHTEIDKEEKQNVLLISTKEKSRIIKVNEKVDISPIKQIIQEEKNEPNDNINMDINDDEDNEGKSKLKTSISSSENGIPKINILKNNENYIPLDIALNFVMDNEKLKKNLQKEEKKDKGKKKTFVQWLMDERKRRLKNNLPIDI</sequence>
<dbReference type="AlphaFoldDB" id="A0A0L0CZL4"/>
<evidence type="ECO:0000256" key="2">
    <source>
        <dbReference type="SAM" id="MobiDB-lite"/>
    </source>
</evidence>
<keyword evidence="1" id="KW-0175">Coiled coil</keyword>
<dbReference type="EMBL" id="GG664652">
    <property type="protein sequence ID" value="KNC37712.1"/>
    <property type="molecule type" value="Genomic_DNA"/>
</dbReference>
<dbReference type="OrthoDB" id="378178at2759"/>
<evidence type="ECO:0000313" key="3">
    <source>
        <dbReference type="EMBL" id="KNC37712.1"/>
    </source>
</evidence>
<name>A0A0L0CZL4_PLAFA</name>
<feature type="region of interest" description="Disordered" evidence="2">
    <location>
        <begin position="398"/>
        <end position="429"/>
    </location>
</feature>
<protein>
    <submittedName>
        <fullName evidence="3">Ring-infested erythrocyte surface antigen</fullName>
    </submittedName>
</protein>
<feature type="coiled-coil region" evidence="1">
    <location>
        <begin position="453"/>
        <end position="480"/>
    </location>
</feature>
<reference evidence="4" key="1">
    <citation type="submission" date="2015-07" db="EMBL/GenBank/DDBJ databases">
        <title>Annotation of Plasmodium falciparum RAJ116.</title>
        <authorList>
            <consortium name="The Broad Institute Genome Sequencing Platform"/>
            <person name="Volkman S.K."/>
            <person name="Neafsey D.E."/>
            <person name="Dash A.P."/>
            <person name="Chitnis C.E."/>
            <person name="Hartl D.L."/>
            <person name="Young S.K."/>
            <person name="Zeng Q."/>
            <person name="Koehrsen M."/>
            <person name="Alvarado L."/>
            <person name="Berlin A."/>
            <person name="Borenstein D."/>
            <person name="Chapman S.B."/>
            <person name="Chen Z."/>
            <person name="Engels R."/>
            <person name="Freedman E."/>
            <person name="Gellesch M."/>
            <person name="Goldberg J."/>
            <person name="Griggs A."/>
            <person name="Gujja S."/>
            <person name="Heilman E.R."/>
            <person name="Heiman D.I."/>
            <person name="Howarth C."/>
            <person name="Jen D."/>
            <person name="Larson L."/>
            <person name="Mehta T."/>
            <person name="Neiman D."/>
            <person name="Park D."/>
            <person name="Pearson M."/>
            <person name="Roberts A."/>
            <person name="Saif S."/>
            <person name="Shea T."/>
            <person name="Shenoy N."/>
            <person name="Sisk P."/>
            <person name="Stolte C."/>
            <person name="Sykes S."/>
            <person name="Walk T."/>
            <person name="White J."/>
            <person name="Yandava C."/>
            <person name="Haas B."/>
            <person name="Henn M.R."/>
            <person name="Nusbaum C."/>
            <person name="Birren B."/>
        </authorList>
    </citation>
    <scope>NUCLEOTIDE SEQUENCE [LARGE SCALE GENOMIC DNA]</scope>
    <source>
        <strain evidence="4">RAJ116</strain>
    </source>
</reference>
<gene>
    <name evidence="3" type="ORF">PFLG_02741</name>
</gene>
<accession>A0A0L0CZL4</accession>
<evidence type="ECO:0000256" key="1">
    <source>
        <dbReference type="SAM" id="Coils"/>
    </source>
</evidence>
<proteinExistence type="predicted"/>